<keyword evidence="2" id="KW-1185">Reference proteome</keyword>
<protein>
    <submittedName>
        <fullName evidence="1">Uncharacterized protein</fullName>
    </submittedName>
</protein>
<dbReference type="GeneID" id="54346096"/>
<accession>A0A6A5RE31</accession>
<name>A0A6A5RE31_9PLEO</name>
<gene>
    <name evidence="1" type="ORF">M421DRAFT_236483</name>
</gene>
<evidence type="ECO:0000313" key="2">
    <source>
        <dbReference type="Proteomes" id="UP000800082"/>
    </source>
</evidence>
<dbReference type="RefSeq" id="XP_033445975.1">
    <property type="nucleotide sequence ID" value="XM_033588449.1"/>
</dbReference>
<proteinExistence type="predicted"/>
<dbReference type="AlphaFoldDB" id="A0A6A5RE31"/>
<dbReference type="Proteomes" id="UP000800082">
    <property type="component" value="Unassembled WGS sequence"/>
</dbReference>
<evidence type="ECO:0000313" key="1">
    <source>
        <dbReference type="EMBL" id="KAF1925723.1"/>
    </source>
</evidence>
<reference evidence="1" key="1">
    <citation type="journal article" date="2020" name="Stud. Mycol.">
        <title>101 Dothideomycetes genomes: a test case for predicting lifestyles and emergence of pathogens.</title>
        <authorList>
            <person name="Haridas S."/>
            <person name="Albert R."/>
            <person name="Binder M."/>
            <person name="Bloem J."/>
            <person name="Labutti K."/>
            <person name="Salamov A."/>
            <person name="Andreopoulos B."/>
            <person name="Baker S."/>
            <person name="Barry K."/>
            <person name="Bills G."/>
            <person name="Bluhm B."/>
            <person name="Cannon C."/>
            <person name="Castanera R."/>
            <person name="Culley D."/>
            <person name="Daum C."/>
            <person name="Ezra D."/>
            <person name="Gonzalez J."/>
            <person name="Henrissat B."/>
            <person name="Kuo A."/>
            <person name="Liang C."/>
            <person name="Lipzen A."/>
            <person name="Lutzoni F."/>
            <person name="Magnuson J."/>
            <person name="Mondo S."/>
            <person name="Nolan M."/>
            <person name="Ohm R."/>
            <person name="Pangilinan J."/>
            <person name="Park H.-J."/>
            <person name="Ramirez L."/>
            <person name="Alfaro M."/>
            <person name="Sun H."/>
            <person name="Tritt A."/>
            <person name="Yoshinaga Y."/>
            <person name="Zwiers L.-H."/>
            <person name="Turgeon B."/>
            <person name="Goodwin S."/>
            <person name="Spatafora J."/>
            <person name="Crous P."/>
            <person name="Grigoriev I."/>
        </authorList>
    </citation>
    <scope>NUCLEOTIDE SEQUENCE</scope>
    <source>
        <strain evidence="1">CBS 183.55</strain>
    </source>
</reference>
<organism evidence="1 2">
    <name type="scientific">Didymella exigua CBS 183.55</name>
    <dbReference type="NCBI Taxonomy" id="1150837"/>
    <lineage>
        <taxon>Eukaryota</taxon>
        <taxon>Fungi</taxon>
        <taxon>Dikarya</taxon>
        <taxon>Ascomycota</taxon>
        <taxon>Pezizomycotina</taxon>
        <taxon>Dothideomycetes</taxon>
        <taxon>Pleosporomycetidae</taxon>
        <taxon>Pleosporales</taxon>
        <taxon>Pleosporineae</taxon>
        <taxon>Didymellaceae</taxon>
        <taxon>Didymella</taxon>
    </lineage>
</organism>
<sequence>MSNDRSVRLPSRARNWGSSCSVPGGLRISAKCGLFLGTCSCLLLWVNRALVCSLAGFVVKSPINGAQVVALIVRWSSRCDAARRLLESTCRAFMMACMQSSIWAFRVHSCWLIEGGAQRLVTLK</sequence>
<dbReference type="EMBL" id="ML978982">
    <property type="protein sequence ID" value="KAF1925723.1"/>
    <property type="molecule type" value="Genomic_DNA"/>
</dbReference>